<evidence type="ECO:0000313" key="3">
    <source>
        <dbReference type="Proteomes" id="UP000234855"/>
    </source>
</evidence>
<gene>
    <name evidence="2" type="ORF">Tam1G_0065</name>
</gene>
<dbReference type="EMBL" id="NMWV01000001">
    <property type="protein sequence ID" value="PLS25914.1"/>
    <property type="molecule type" value="Genomic_DNA"/>
</dbReference>
<dbReference type="SUPFAM" id="SSF46785">
    <property type="entry name" value="Winged helix' DNA-binding domain"/>
    <property type="match status" value="1"/>
</dbReference>
<feature type="domain" description="Winged helix DNA-binding" evidence="1">
    <location>
        <begin position="24"/>
        <end position="103"/>
    </location>
</feature>
<sequence>MPDVIIPSHPAAHRFDPVIHEPMRLRICGMLSVTEDLSFAAIRDTLCINDAACSKHLKTLIDCGYVVVDKRKAADSEHLVRWYAMTSSGHAAFDAHIAELKRIAAGIAS</sequence>
<comment type="caution">
    <text evidence="2">The sequence shown here is derived from an EMBL/GenBank/DDBJ whole genome shotgun (WGS) entry which is preliminary data.</text>
</comment>
<dbReference type="AlphaFoldDB" id="A0A2N5IVD0"/>
<dbReference type="InterPro" id="IPR036388">
    <property type="entry name" value="WH-like_DNA-bd_sf"/>
</dbReference>
<dbReference type="PANTHER" id="PTHR37318">
    <property type="entry name" value="BSL7504 PROTEIN"/>
    <property type="match status" value="1"/>
</dbReference>
<organism evidence="2 3">
    <name type="scientific">Bifidobacterium imperatoris</name>
    <dbReference type="NCBI Taxonomy" id="2020965"/>
    <lineage>
        <taxon>Bacteria</taxon>
        <taxon>Bacillati</taxon>
        <taxon>Actinomycetota</taxon>
        <taxon>Actinomycetes</taxon>
        <taxon>Bifidobacteriales</taxon>
        <taxon>Bifidobacteriaceae</taxon>
        <taxon>Bifidobacterium</taxon>
    </lineage>
</organism>
<dbReference type="PANTHER" id="PTHR37318:SF1">
    <property type="entry name" value="BSL7504 PROTEIN"/>
    <property type="match status" value="1"/>
</dbReference>
<evidence type="ECO:0000313" key="2">
    <source>
        <dbReference type="EMBL" id="PLS25914.1"/>
    </source>
</evidence>
<reference evidence="2 3" key="1">
    <citation type="submission" date="2017-07" db="EMBL/GenBank/DDBJ databases">
        <title>Bifidobacterium novel species.</title>
        <authorList>
            <person name="Lugli G.A."/>
            <person name="Milani C."/>
            <person name="Duranti S."/>
            <person name="Mangifesta M."/>
        </authorList>
    </citation>
    <scope>NUCLEOTIDE SEQUENCE [LARGE SCALE GENOMIC DNA]</scope>
    <source>
        <strain evidence="2 3">45</strain>
    </source>
</reference>
<protein>
    <submittedName>
        <fullName evidence="2">ArsR family transcriptional regulator</fullName>
    </submittedName>
</protein>
<evidence type="ECO:0000259" key="1">
    <source>
        <dbReference type="Pfam" id="PF13601"/>
    </source>
</evidence>
<dbReference type="Gene3D" id="1.10.10.10">
    <property type="entry name" value="Winged helix-like DNA-binding domain superfamily/Winged helix DNA-binding domain"/>
    <property type="match status" value="1"/>
</dbReference>
<dbReference type="RefSeq" id="WP_165781841.1">
    <property type="nucleotide sequence ID" value="NZ_CP071591.1"/>
</dbReference>
<dbReference type="InterPro" id="IPR036390">
    <property type="entry name" value="WH_DNA-bd_sf"/>
</dbReference>
<proteinExistence type="predicted"/>
<name>A0A2N5IVD0_9BIFI</name>
<dbReference type="InterPro" id="IPR027395">
    <property type="entry name" value="WH_DNA-bd_dom"/>
</dbReference>
<dbReference type="Pfam" id="PF13601">
    <property type="entry name" value="HTH_34"/>
    <property type="match status" value="1"/>
</dbReference>
<accession>A0A2N5IVD0</accession>
<dbReference type="Proteomes" id="UP000234855">
    <property type="component" value="Unassembled WGS sequence"/>
</dbReference>